<reference evidence="4" key="1">
    <citation type="journal article" date="2023" name="Mol. Biol. Evol.">
        <title>Third-Generation Sequencing Reveals the Adaptive Role of the Epigenome in Three Deep-Sea Polychaetes.</title>
        <authorList>
            <person name="Perez M."/>
            <person name="Aroh O."/>
            <person name="Sun Y."/>
            <person name="Lan Y."/>
            <person name="Juniper S.K."/>
            <person name="Young C.R."/>
            <person name="Angers B."/>
            <person name="Qian P.Y."/>
        </authorList>
    </citation>
    <scope>NUCLEOTIDE SEQUENCE</scope>
    <source>
        <strain evidence="4">P08H-3</strain>
    </source>
</reference>
<feature type="domain" description="YbaK/aminoacyl-tRNA synthetase-associated" evidence="3">
    <location>
        <begin position="29"/>
        <end position="157"/>
    </location>
</feature>
<dbReference type="PANTHER" id="PTHR31423:SF3">
    <property type="entry name" value="PROLYL-TRNA SYNTHETASE ASSOCIATED DOMAIN-CONTAINING PROTEIN 1-RELATED"/>
    <property type="match status" value="1"/>
</dbReference>
<name>A0AAD9J3E6_9ANNE</name>
<dbReference type="Proteomes" id="UP001208570">
    <property type="component" value="Unassembled WGS sequence"/>
</dbReference>
<dbReference type="AlphaFoldDB" id="A0AAD9J3E6"/>
<dbReference type="EMBL" id="JAODUP010000721">
    <property type="protein sequence ID" value="KAK2144890.1"/>
    <property type="molecule type" value="Genomic_DNA"/>
</dbReference>
<organism evidence="4 5">
    <name type="scientific">Paralvinella palmiformis</name>
    <dbReference type="NCBI Taxonomy" id="53620"/>
    <lineage>
        <taxon>Eukaryota</taxon>
        <taxon>Metazoa</taxon>
        <taxon>Spiralia</taxon>
        <taxon>Lophotrochozoa</taxon>
        <taxon>Annelida</taxon>
        <taxon>Polychaeta</taxon>
        <taxon>Sedentaria</taxon>
        <taxon>Canalipalpata</taxon>
        <taxon>Terebellida</taxon>
        <taxon>Terebelliformia</taxon>
        <taxon>Alvinellidae</taxon>
        <taxon>Paralvinella</taxon>
    </lineage>
</organism>
<accession>A0AAD9J3E6</accession>
<dbReference type="Pfam" id="PF04073">
    <property type="entry name" value="tRNA_edit"/>
    <property type="match status" value="1"/>
</dbReference>
<protein>
    <recommendedName>
        <fullName evidence="2">PrdX deacylase domain-containing protein 1</fullName>
    </recommendedName>
</protein>
<evidence type="ECO:0000313" key="4">
    <source>
        <dbReference type="EMBL" id="KAK2144890.1"/>
    </source>
</evidence>
<dbReference type="CDD" id="cd04335">
    <property type="entry name" value="PrdX_deacylase"/>
    <property type="match status" value="1"/>
</dbReference>
<evidence type="ECO:0000256" key="1">
    <source>
        <dbReference type="ARBA" id="ARBA00010201"/>
    </source>
</evidence>
<evidence type="ECO:0000256" key="2">
    <source>
        <dbReference type="ARBA" id="ARBA00031612"/>
    </source>
</evidence>
<dbReference type="InterPro" id="IPR040285">
    <property type="entry name" value="ProX/PRXD1"/>
</dbReference>
<sequence>MAEEKHVDREGLLNKFKELGIENIVTVEHPEVFTVEEMMPHVKHEPGIHCKNLFLRDKKKRLWLFAGRHDLEVRLNELAKKVGASGGLRFADESVLVEKLGVRQGCVTVYALINDKKNDVKLILDSALIERAHPRIFFHPLTNAASTGISPEDLIKFLDAINHKPLLINLDVPKITEQAL</sequence>
<dbReference type="SUPFAM" id="SSF55826">
    <property type="entry name" value="YbaK/ProRS associated domain"/>
    <property type="match status" value="1"/>
</dbReference>
<dbReference type="InterPro" id="IPR007214">
    <property type="entry name" value="YbaK/aa-tRNA-synth-assoc-dom"/>
</dbReference>
<dbReference type="PANTHER" id="PTHR31423">
    <property type="entry name" value="YBAK DOMAIN-CONTAINING PROTEIN"/>
    <property type="match status" value="1"/>
</dbReference>
<dbReference type="Gene3D" id="3.90.960.10">
    <property type="entry name" value="YbaK/aminoacyl-tRNA synthetase-associated domain"/>
    <property type="match status" value="1"/>
</dbReference>
<comment type="similarity">
    <text evidence="1">Belongs to the PRORSD1 family.</text>
</comment>
<evidence type="ECO:0000259" key="3">
    <source>
        <dbReference type="Pfam" id="PF04073"/>
    </source>
</evidence>
<dbReference type="FunFam" id="3.90.960.10:FF:000005">
    <property type="entry name" value="Putative prolyl-tRNA synthetase"/>
    <property type="match status" value="1"/>
</dbReference>
<keyword evidence="5" id="KW-1185">Reference proteome</keyword>
<dbReference type="InterPro" id="IPR036754">
    <property type="entry name" value="YbaK/aa-tRNA-synt-asso_dom_sf"/>
</dbReference>
<proteinExistence type="inferred from homology"/>
<gene>
    <name evidence="4" type="ORF">LSH36_721g00041</name>
</gene>
<evidence type="ECO:0000313" key="5">
    <source>
        <dbReference type="Proteomes" id="UP001208570"/>
    </source>
</evidence>
<comment type="caution">
    <text evidence="4">The sequence shown here is derived from an EMBL/GenBank/DDBJ whole genome shotgun (WGS) entry which is preliminary data.</text>
</comment>
<dbReference type="GO" id="GO:0002161">
    <property type="term" value="F:aminoacyl-tRNA deacylase activity"/>
    <property type="evidence" value="ECO:0007669"/>
    <property type="project" value="InterPro"/>
</dbReference>